<feature type="region of interest" description="Disordered" evidence="1">
    <location>
        <begin position="42"/>
        <end position="63"/>
    </location>
</feature>
<dbReference type="OrthoDB" id="9811127at2"/>
<organism evidence="2 3">
    <name type="scientific">Methylobacterium haplocladii</name>
    <dbReference type="NCBI Taxonomy" id="1176176"/>
    <lineage>
        <taxon>Bacteria</taxon>
        <taxon>Pseudomonadati</taxon>
        <taxon>Pseudomonadota</taxon>
        <taxon>Alphaproteobacteria</taxon>
        <taxon>Hyphomicrobiales</taxon>
        <taxon>Methylobacteriaceae</taxon>
        <taxon>Methylobacterium</taxon>
    </lineage>
</organism>
<accession>A0A512IUT5</accession>
<evidence type="ECO:0000313" key="2">
    <source>
        <dbReference type="EMBL" id="GEP01399.1"/>
    </source>
</evidence>
<proteinExistence type="predicted"/>
<keyword evidence="3" id="KW-1185">Reference proteome</keyword>
<dbReference type="InterPro" id="IPR021327">
    <property type="entry name" value="DUF2934"/>
</dbReference>
<evidence type="ECO:0000256" key="1">
    <source>
        <dbReference type="SAM" id="MobiDB-lite"/>
    </source>
</evidence>
<dbReference type="RefSeq" id="WP_147081656.1">
    <property type="nucleotide sequence ID" value="NZ_BJZT01000042.1"/>
</dbReference>
<dbReference type="AlphaFoldDB" id="A0A512IUT5"/>
<evidence type="ECO:0008006" key="4">
    <source>
        <dbReference type="Google" id="ProtNLM"/>
    </source>
</evidence>
<dbReference type="Pfam" id="PF11154">
    <property type="entry name" value="DUF2934"/>
    <property type="match status" value="1"/>
</dbReference>
<sequence>MPSEPPISYADIRARAYELWDRNHRPEGCEISFWLMAERELRSERAGQEPSEGKDPVIIGREG</sequence>
<dbReference type="Proteomes" id="UP000321258">
    <property type="component" value="Unassembled WGS sequence"/>
</dbReference>
<comment type="caution">
    <text evidence="2">The sequence shown here is derived from an EMBL/GenBank/DDBJ whole genome shotgun (WGS) entry which is preliminary data.</text>
</comment>
<gene>
    <name evidence="2" type="ORF">MHA02_37860</name>
</gene>
<name>A0A512IUT5_9HYPH</name>
<protein>
    <recommendedName>
        <fullName evidence="4">DUF2934 domain-containing protein</fullName>
    </recommendedName>
</protein>
<evidence type="ECO:0000313" key="3">
    <source>
        <dbReference type="Proteomes" id="UP000321258"/>
    </source>
</evidence>
<reference evidence="2 3" key="1">
    <citation type="submission" date="2019-07" db="EMBL/GenBank/DDBJ databases">
        <title>Whole genome shotgun sequence of Methylobacterium haplocladii NBRC 107714.</title>
        <authorList>
            <person name="Hosoyama A."/>
            <person name="Uohara A."/>
            <person name="Ohji S."/>
            <person name="Ichikawa N."/>
        </authorList>
    </citation>
    <scope>NUCLEOTIDE SEQUENCE [LARGE SCALE GENOMIC DNA]</scope>
    <source>
        <strain evidence="2 3">NBRC 107714</strain>
    </source>
</reference>
<dbReference type="EMBL" id="BJZT01000042">
    <property type="protein sequence ID" value="GEP01399.1"/>
    <property type="molecule type" value="Genomic_DNA"/>
</dbReference>